<dbReference type="EMBL" id="JAZGQO010000001">
    <property type="protein sequence ID" value="KAK6195856.1"/>
    <property type="molecule type" value="Genomic_DNA"/>
</dbReference>
<keyword evidence="4" id="KW-0472">Membrane</keyword>
<reference evidence="7 8" key="1">
    <citation type="submission" date="2024-01" db="EMBL/GenBank/DDBJ databases">
        <title>The genome of the rayed Mediterranean limpet Patella caerulea (Linnaeus, 1758).</title>
        <authorList>
            <person name="Anh-Thu Weber A."/>
            <person name="Halstead-Nussloch G."/>
        </authorList>
    </citation>
    <scope>NUCLEOTIDE SEQUENCE [LARGE SCALE GENOMIC DNA]</scope>
    <source>
        <strain evidence="7">AATW-2023a</strain>
        <tissue evidence="7">Whole specimen</tissue>
    </source>
</reference>
<dbReference type="SMART" id="SM00082">
    <property type="entry name" value="LRRCT"/>
    <property type="match status" value="1"/>
</dbReference>
<feature type="chain" id="PRO_5043009172" description="LRRCT domain-containing protein" evidence="5">
    <location>
        <begin position="21"/>
        <end position="918"/>
    </location>
</feature>
<dbReference type="SMART" id="SM00365">
    <property type="entry name" value="LRR_SD22"/>
    <property type="match status" value="9"/>
</dbReference>
<dbReference type="PRINTS" id="PR00019">
    <property type="entry name" value="LEURICHRPT"/>
</dbReference>
<dbReference type="InterPro" id="IPR001611">
    <property type="entry name" value="Leu-rich_rpt"/>
</dbReference>
<dbReference type="PANTHER" id="PTHR24366:SF161">
    <property type="entry name" value="TIR DOMAIN-CONTAINING PROTEIN"/>
    <property type="match status" value="1"/>
</dbReference>
<evidence type="ECO:0000256" key="5">
    <source>
        <dbReference type="SAM" id="SignalP"/>
    </source>
</evidence>
<proteinExistence type="predicted"/>
<comment type="caution">
    <text evidence="7">The sequence shown here is derived from an EMBL/GenBank/DDBJ whole genome shotgun (WGS) entry which is preliminary data.</text>
</comment>
<sequence length="918" mass="106392">MKIFIKCLLLTGFIIGSTLSFTCPLKCHCRENVTWVKCQSALIKIPELPNHIEYLDLSHNFLGPVITKPFFHFKELVHLDLSYNGLTNMTERGLRGLIKLEVLILSNNHIPYLPKNMFCDNTNLRILDVSNNLFRVMPDSIFRSLDNLRYFSIRNNKLKRLKLGPRWQVPTKLKELDFSNNKFDNISHDAFEFTSYWDVTMKRSLNLRNCGIKFIENGTLVQFKGLHDLDLSDNPGLGGERLNHLLLELEGSRIKRLDFSGMRLTTIQSLFQDVDQLSLEYLNLADNFFRDIPVWAVGNVRSLQHLNISNNNLASDIIGLKDLGNLITLDLSFNQLLKLKSDVTSQTSRLTFLDISHNQIQKTSDLELSSLQNLQYLNVSHNKLEGLVLPGNTSDLRVLNFAANQITELFSIQNINKLSHFDISGNKLTSLASFLFSQTYNFLLANFSSNKISDIDHRSFLPSAPNVIDLSHNSLTEVKFASWTDASKIILHHNEIIEISYQAFYGMSGLNSLDLSFNKLSSLPEVTFRYLVQLHQLNLAHNSLNIKPDVFVDVLKPLKSLKILDLSHNELSDINITTFGSCPNIERLTLSYNQFSFIPLTLFNHLNNLTYLDAAGNPFICDCSLIPFRDWIKDNLKTKMRQSYNRTKYTCINPIARKGITIIDFREERFECNESLLFMIIFGSIGGFLILVGIIGSLSCHYYRKWRKKNPRIKTKRKKSPVKVDRIRKKVKAELDKIAKSETQKTNKIQNGGSRVPYMVNETEGRLALEKDRRLPQYRASKFNLPQVLPSEPAENWQKLRSRNDPRRFHTVNPRIQNPHVSWDRWNWQQPHNVYSTMPFPSAMSQYDVNKSRPERGVTFDVNIHRHRQSVDDTYVDNYRHRYKHPRDLHRHKNMNGYGERKYSMPNVYVQDKQTDWV</sequence>
<evidence type="ECO:0000256" key="4">
    <source>
        <dbReference type="SAM" id="Phobius"/>
    </source>
</evidence>
<dbReference type="Proteomes" id="UP001347796">
    <property type="component" value="Unassembled WGS sequence"/>
</dbReference>
<organism evidence="7 8">
    <name type="scientific">Patella caerulea</name>
    <name type="common">Rayed Mediterranean limpet</name>
    <dbReference type="NCBI Taxonomy" id="87958"/>
    <lineage>
        <taxon>Eukaryota</taxon>
        <taxon>Metazoa</taxon>
        <taxon>Spiralia</taxon>
        <taxon>Lophotrochozoa</taxon>
        <taxon>Mollusca</taxon>
        <taxon>Gastropoda</taxon>
        <taxon>Patellogastropoda</taxon>
        <taxon>Patelloidea</taxon>
        <taxon>Patellidae</taxon>
        <taxon>Patella</taxon>
    </lineage>
</organism>
<evidence type="ECO:0000259" key="6">
    <source>
        <dbReference type="SMART" id="SM00082"/>
    </source>
</evidence>
<dbReference type="Pfam" id="PF00560">
    <property type="entry name" value="LRR_1"/>
    <property type="match status" value="2"/>
</dbReference>
<dbReference type="Gene3D" id="3.80.10.10">
    <property type="entry name" value="Ribonuclease Inhibitor"/>
    <property type="match status" value="6"/>
</dbReference>
<dbReference type="Pfam" id="PF13855">
    <property type="entry name" value="LRR_8"/>
    <property type="match status" value="5"/>
</dbReference>
<dbReference type="InterPro" id="IPR000483">
    <property type="entry name" value="Cys-rich_flank_reg_C"/>
</dbReference>
<keyword evidence="4" id="KW-1133">Transmembrane helix</keyword>
<evidence type="ECO:0000313" key="8">
    <source>
        <dbReference type="Proteomes" id="UP001347796"/>
    </source>
</evidence>
<gene>
    <name evidence="7" type="ORF">SNE40_001197</name>
</gene>
<accession>A0AAN8K6P2</accession>
<keyword evidence="8" id="KW-1185">Reference proteome</keyword>
<dbReference type="AlphaFoldDB" id="A0AAN8K6P2"/>
<dbReference type="PANTHER" id="PTHR24366">
    <property type="entry name" value="IG(IMMUNOGLOBULIN) AND LRR(LEUCINE RICH REPEAT) DOMAINS"/>
    <property type="match status" value="1"/>
</dbReference>
<dbReference type="SUPFAM" id="SSF52058">
    <property type="entry name" value="L domain-like"/>
    <property type="match status" value="2"/>
</dbReference>
<keyword evidence="3" id="KW-0677">Repeat</keyword>
<keyword evidence="4" id="KW-0812">Transmembrane</keyword>
<dbReference type="PROSITE" id="PS51450">
    <property type="entry name" value="LRR"/>
    <property type="match status" value="6"/>
</dbReference>
<evidence type="ECO:0000313" key="7">
    <source>
        <dbReference type="EMBL" id="KAK6195856.1"/>
    </source>
</evidence>
<evidence type="ECO:0000256" key="1">
    <source>
        <dbReference type="ARBA" id="ARBA00022614"/>
    </source>
</evidence>
<dbReference type="InterPro" id="IPR003591">
    <property type="entry name" value="Leu-rich_rpt_typical-subtyp"/>
</dbReference>
<feature type="domain" description="LRRCT" evidence="6">
    <location>
        <begin position="617"/>
        <end position="673"/>
    </location>
</feature>
<dbReference type="SMART" id="SM00364">
    <property type="entry name" value="LRR_BAC"/>
    <property type="match status" value="6"/>
</dbReference>
<name>A0AAN8K6P2_PATCE</name>
<feature type="signal peptide" evidence="5">
    <location>
        <begin position="1"/>
        <end position="20"/>
    </location>
</feature>
<protein>
    <recommendedName>
        <fullName evidence="6">LRRCT domain-containing protein</fullName>
    </recommendedName>
</protein>
<dbReference type="InterPro" id="IPR032675">
    <property type="entry name" value="LRR_dom_sf"/>
</dbReference>
<keyword evidence="1" id="KW-0433">Leucine-rich repeat</keyword>
<evidence type="ECO:0000256" key="2">
    <source>
        <dbReference type="ARBA" id="ARBA00022729"/>
    </source>
</evidence>
<feature type="transmembrane region" description="Helical" evidence="4">
    <location>
        <begin position="676"/>
        <end position="703"/>
    </location>
</feature>
<evidence type="ECO:0000256" key="3">
    <source>
        <dbReference type="ARBA" id="ARBA00022737"/>
    </source>
</evidence>
<keyword evidence="2 5" id="KW-0732">Signal</keyword>
<dbReference type="SMART" id="SM00369">
    <property type="entry name" value="LRR_TYP"/>
    <property type="match status" value="12"/>
</dbReference>